<evidence type="ECO:0000259" key="7">
    <source>
        <dbReference type="SMART" id="SM00642"/>
    </source>
</evidence>
<keyword evidence="3" id="KW-0479">Metal-binding</keyword>
<dbReference type="Gene3D" id="2.60.40.1180">
    <property type="entry name" value="Golgi alpha-mannosidase II"/>
    <property type="match status" value="1"/>
</dbReference>
<evidence type="ECO:0000256" key="6">
    <source>
        <dbReference type="ARBA" id="ARBA00023295"/>
    </source>
</evidence>
<dbReference type="PANTHER" id="PTHR43447">
    <property type="entry name" value="ALPHA-AMYLASE"/>
    <property type="match status" value="1"/>
</dbReference>
<protein>
    <recommendedName>
        <fullName evidence="7">Glycosyl hydrolase family 13 catalytic domain-containing protein</fullName>
    </recommendedName>
</protein>
<dbReference type="Pfam" id="PF00128">
    <property type="entry name" value="Alpha-amylase"/>
    <property type="match status" value="1"/>
</dbReference>
<dbReference type="InterPro" id="IPR017853">
    <property type="entry name" value="GH"/>
</dbReference>
<proteinExistence type="inferred from homology"/>
<organism evidence="8 9">
    <name type="scientific">Leucocoprinus birnbaumii</name>
    <dbReference type="NCBI Taxonomy" id="56174"/>
    <lineage>
        <taxon>Eukaryota</taxon>
        <taxon>Fungi</taxon>
        <taxon>Dikarya</taxon>
        <taxon>Basidiomycota</taxon>
        <taxon>Agaricomycotina</taxon>
        <taxon>Agaricomycetes</taxon>
        <taxon>Agaricomycetidae</taxon>
        <taxon>Agaricales</taxon>
        <taxon>Agaricineae</taxon>
        <taxon>Agaricaceae</taxon>
        <taxon>Leucocoprinus</taxon>
    </lineage>
</organism>
<evidence type="ECO:0000313" key="9">
    <source>
        <dbReference type="Proteomes" id="UP001213000"/>
    </source>
</evidence>
<keyword evidence="6" id="KW-0326">Glycosidase</keyword>
<dbReference type="CDD" id="cd11318">
    <property type="entry name" value="AmyAc_bac_fung_AmyA"/>
    <property type="match status" value="1"/>
</dbReference>
<keyword evidence="5" id="KW-0119">Carbohydrate metabolism</keyword>
<dbReference type="Proteomes" id="UP001213000">
    <property type="component" value="Unassembled WGS sequence"/>
</dbReference>
<dbReference type="InterPro" id="IPR006047">
    <property type="entry name" value="GH13_cat_dom"/>
</dbReference>
<dbReference type="GO" id="GO:0005975">
    <property type="term" value="P:carbohydrate metabolic process"/>
    <property type="evidence" value="ECO:0007669"/>
    <property type="project" value="InterPro"/>
</dbReference>
<name>A0AAD5VR38_9AGAR</name>
<dbReference type="EMBL" id="JANIEX010000415">
    <property type="protein sequence ID" value="KAJ3567408.1"/>
    <property type="molecule type" value="Genomic_DNA"/>
</dbReference>
<evidence type="ECO:0000256" key="2">
    <source>
        <dbReference type="ARBA" id="ARBA00008061"/>
    </source>
</evidence>
<dbReference type="PIRSF" id="PIRSF001021">
    <property type="entry name" value="Alph-amls_thrmst"/>
    <property type="match status" value="1"/>
</dbReference>
<keyword evidence="4" id="KW-0378">Hydrolase</keyword>
<keyword evidence="9" id="KW-1185">Reference proteome</keyword>
<dbReference type="SUPFAM" id="SSF51011">
    <property type="entry name" value="Glycosyl hydrolase domain"/>
    <property type="match status" value="1"/>
</dbReference>
<evidence type="ECO:0000256" key="5">
    <source>
        <dbReference type="ARBA" id="ARBA00023277"/>
    </source>
</evidence>
<dbReference type="SMART" id="SM00642">
    <property type="entry name" value="Aamy"/>
    <property type="match status" value="1"/>
</dbReference>
<dbReference type="GO" id="GO:0005509">
    <property type="term" value="F:calcium ion binding"/>
    <property type="evidence" value="ECO:0007669"/>
    <property type="project" value="InterPro"/>
</dbReference>
<accession>A0AAD5VR38</accession>
<evidence type="ECO:0000256" key="4">
    <source>
        <dbReference type="ARBA" id="ARBA00022801"/>
    </source>
</evidence>
<dbReference type="AlphaFoldDB" id="A0AAD5VR38"/>
<gene>
    <name evidence="8" type="ORF">NP233_g6388</name>
</gene>
<dbReference type="SUPFAM" id="SSF51445">
    <property type="entry name" value="(Trans)glycosidases"/>
    <property type="match status" value="1"/>
</dbReference>
<dbReference type="Gene3D" id="2.40.30.140">
    <property type="match status" value="1"/>
</dbReference>
<dbReference type="InterPro" id="IPR013776">
    <property type="entry name" value="A-amylase_thermo"/>
</dbReference>
<dbReference type="GO" id="GO:0004553">
    <property type="term" value="F:hydrolase activity, hydrolyzing O-glycosyl compounds"/>
    <property type="evidence" value="ECO:0007669"/>
    <property type="project" value="InterPro"/>
</dbReference>
<comment type="cofactor">
    <cofactor evidence="1">
        <name>Ca(2+)</name>
        <dbReference type="ChEBI" id="CHEBI:29108"/>
    </cofactor>
</comment>
<feature type="domain" description="Glycosyl hydrolase family 13 catalytic" evidence="7">
    <location>
        <begin position="1"/>
        <end position="420"/>
    </location>
</feature>
<comment type="similarity">
    <text evidence="2">Belongs to the glycosyl hydrolase 13 family.</text>
</comment>
<evidence type="ECO:0000256" key="3">
    <source>
        <dbReference type="ARBA" id="ARBA00022723"/>
    </source>
</evidence>
<reference evidence="8" key="1">
    <citation type="submission" date="2022-07" db="EMBL/GenBank/DDBJ databases">
        <title>Genome Sequence of Leucocoprinus birnbaumii.</title>
        <authorList>
            <person name="Buettner E."/>
        </authorList>
    </citation>
    <scope>NUCLEOTIDE SEQUENCE</scope>
    <source>
        <strain evidence="8">VT141</strain>
    </source>
</reference>
<comment type="caution">
    <text evidence="8">The sequence shown here is derived from an EMBL/GenBank/DDBJ whole genome shotgun (WGS) entry which is preliminary data.</text>
</comment>
<evidence type="ECO:0000256" key="1">
    <source>
        <dbReference type="ARBA" id="ARBA00001913"/>
    </source>
</evidence>
<evidence type="ECO:0000313" key="8">
    <source>
        <dbReference type="EMBL" id="KAJ3567408.1"/>
    </source>
</evidence>
<dbReference type="InterPro" id="IPR013780">
    <property type="entry name" value="Glyco_hydro_b"/>
</dbReference>
<sequence length="509" mass="58665">MIQFFTWDTLLEDLTWWKHFENEIPRLVELGFTQVWLPPMNKAAQKRGHGYDAYDLWDLGEFNQKGSISTRWGSREELIQACQVARQHGLDILIDAVLNHKHGGDSTEKAQAIPSNPENRLKDAGNQREIETWTIFNYAGRAGKYSKFRWNQSHFTGQFTWKEARLLFVLSDGEFEGVDFDQKTKSNAIYRFVGPGHKGWSRNVDRELGNYDYLMGNDIDHRHPDVRDDLFNWGAWILDTTGASGYRLDAIKHIDRNFLIDFIRSSREKTNQDRLFCVSEYWSGEQLILSKSIRRLLPYVRMFKGETAFFDVPLHMNLCQASRQRSRFDLRTIFNGTLVQVKPRDAVTFVDNHDTVKLSTSRSDCSIYVQVEPAFKIQAYALILLRGVGHPCVFYGDLFPNKDYYNENVGRNIALLIEARKNFAYGPLEEYFHDRNCIGFVRKGDAKHPGCAVIISNKEEDSGTFLHNLRMNVGKVSFSVPPIGKCWNNVSELYDPARGVWVKGGDVSA</sequence>
<dbReference type="Gene3D" id="3.20.20.80">
    <property type="entry name" value="Glycosidases"/>
    <property type="match status" value="1"/>
</dbReference>